<dbReference type="InterPro" id="IPR011989">
    <property type="entry name" value="ARM-like"/>
</dbReference>
<evidence type="ECO:0000256" key="6">
    <source>
        <dbReference type="ARBA" id="ARBA00022927"/>
    </source>
</evidence>
<sequence length="986" mass="112018">MSQQNSLETIPTILEQSLHPQFSNQADKTLKSIENEPGFSINLLHVIASTNLQQSVRLAGALYFKNLIKRKWLSADGVNYLLPLDDVNKIKSEILDIMIQLPNQLQVQIGEAITLIAESDFPHNWPNLIDNLVTKLSLTDFVNNKAILLVSHSIFKKWRPLFRSDELFLEIKLVLEKFVEPFLKLFTELDGLIEKSGENEAQLTIYFENLLLLMQIYYDFNCQDIPEFFEDHMNELMSIVHKYLVYENPLLKKSDEDEEINVLIKVKTSIVELLSLYVTRYADIFQPLIQTFITSVWELVNNYVTKQPKYDLLVVKSLQFLTSVIKIPEYQSLFQQENSINEIIEKIILPNIYFRENDEETFEDEPIVYVRSDLEGSDFDSRRKSATDFLRELKELNSELLTNVVMKYVNQFLSLSGNDWRNKDTAIYLFSSLATKGSVTNIGVTSTNVLVDVVKFFSDNIASDLDSTASVNPILQVDAIKYIYIFRNQLTKEQLLMTIPRLISHLNVKSNPVVYTYSAITIEKLLSMTNFNQDHAPVFNKHDIQPFITELITNLFNLILMNNSSPEKLAENEFLMKGIMRVLNTSEDILQDRLPIIEQLLSILKITAKNPSNPKFSHYIFESLGLLIKFGINDNNADQYIQSIIPALLDILSEDVQEFVPYTFQILAFLLESYPKQQGLPETYKNLIQPLLSPSVWQFRGNIPGITRLLIAILEHDPSTFVSGGVQTLTPLLGVFQNLLASKVNDGYGFDLVQSIMLNIPMQSLQPFLSNIARLMLTRLQKSRTEKYVKRFIVFLSILASVSLSSDIKTVNQNILNGDFVINFLESVQQGLFQQILTSFILPTSSTLANLQDKKIVNVGISQLLVSSLYTAQVPTIEVLAKNLKSYEGISKSIGGTTAVGGGNGIAPIISNQPLNELDIELNAFGSHFSRIVSITNSAFDPLSNIKNNDFESIKSVILTNIKKVDMNYLHQLSPETQEILKNLGF</sequence>
<dbReference type="GO" id="GO:0005635">
    <property type="term" value="C:nuclear envelope"/>
    <property type="evidence" value="ECO:0007669"/>
    <property type="project" value="EnsemblFungi"/>
</dbReference>
<feature type="domain" description="Importin N-terminal" evidence="8">
    <location>
        <begin position="26"/>
        <end position="100"/>
    </location>
</feature>
<keyword evidence="5" id="KW-0963">Cytoplasm</keyword>
<dbReference type="GeneID" id="8295821"/>
<dbReference type="eggNOG" id="KOG1992">
    <property type="taxonomic scope" value="Eukaryota"/>
</dbReference>
<comment type="similarity">
    <text evidence="3">Belongs to the XPO2/CSE1 family.</text>
</comment>
<evidence type="ECO:0000256" key="5">
    <source>
        <dbReference type="ARBA" id="ARBA00022490"/>
    </source>
</evidence>
<dbReference type="EMBL" id="GG692399">
    <property type="protein sequence ID" value="EER32302.1"/>
    <property type="molecule type" value="Genomic_DNA"/>
</dbReference>
<dbReference type="GO" id="GO:0046827">
    <property type="term" value="P:positive regulation of protein export from nucleus"/>
    <property type="evidence" value="ECO:0007669"/>
    <property type="project" value="EnsemblFungi"/>
</dbReference>
<evidence type="ECO:0000256" key="7">
    <source>
        <dbReference type="ARBA" id="ARBA00023242"/>
    </source>
</evidence>
<dbReference type="Pfam" id="PF03378">
    <property type="entry name" value="CAS_CSE1"/>
    <property type="match status" value="1"/>
</dbReference>
<dbReference type="GO" id="GO:0031267">
    <property type="term" value="F:small GTPase binding"/>
    <property type="evidence" value="ECO:0007669"/>
    <property type="project" value="InterPro"/>
</dbReference>
<dbReference type="InterPro" id="IPR001494">
    <property type="entry name" value="Importin-beta_N"/>
</dbReference>
<dbReference type="HOGENOM" id="CLU_009614_0_0_1"/>
<dbReference type="GO" id="GO:0032991">
    <property type="term" value="C:protein-containing complex"/>
    <property type="evidence" value="ECO:0007669"/>
    <property type="project" value="EnsemblFungi"/>
</dbReference>
<reference evidence="9 10" key="1">
    <citation type="journal article" date="2009" name="Nature">
        <title>Evolution of pathogenicity and sexual reproduction in eight Candida genomes.</title>
        <authorList>
            <person name="Butler G."/>
            <person name="Rasmussen M.D."/>
            <person name="Lin M.F."/>
            <person name="Santos M.A."/>
            <person name="Sakthikumar S."/>
            <person name="Munro C.A."/>
            <person name="Rheinbay E."/>
            <person name="Grabherr M."/>
            <person name="Forche A."/>
            <person name="Reedy J.L."/>
            <person name="Agrafioti I."/>
            <person name="Arnaud M.B."/>
            <person name="Bates S."/>
            <person name="Brown A.J."/>
            <person name="Brunke S."/>
            <person name="Costanzo M.C."/>
            <person name="Fitzpatrick D.A."/>
            <person name="de Groot P.W."/>
            <person name="Harris D."/>
            <person name="Hoyer L.L."/>
            <person name="Hube B."/>
            <person name="Klis F.M."/>
            <person name="Kodira C."/>
            <person name="Lennard N."/>
            <person name="Logue M.E."/>
            <person name="Martin R."/>
            <person name="Neiman A.M."/>
            <person name="Nikolaou E."/>
            <person name="Quail M.A."/>
            <person name="Quinn J."/>
            <person name="Santos M.C."/>
            <person name="Schmitzberger F.F."/>
            <person name="Sherlock G."/>
            <person name="Shah P."/>
            <person name="Silverstein K.A."/>
            <person name="Skrzypek M.S."/>
            <person name="Soll D."/>
            <person name="Staggs R."/>
            <person name="Stansfield I."/>
            <person name="Stumpf M.P."/>
            <person name="Sudbery P.E."/>
            <person name="Srikantha T."/>
            <person name="Zeng Q."/>
            <person name="Berman J."/>
            <person name="Berriman M."/>
            <person name="Heitman J."/>
            <person name="Gow N.A."/>
            <person name="Lorenz M.C."/>
            <person name="Birren B.W."/>
            <person name="Kellis M."/>
            <person name="Cuomo C.A."/>
        </authorList>
    </citation>
    <scope>NUCLEOTIDE SEQUENCE [LARGE SCALE GENOMIC DNA]</scope>
    <source>
        <strain evidence="10">ATCC MYA-3404 / T1</strain>
    </source>
</reference>
<dbReference type="GO" id="GO:0061015">
    <property type="term" value="P:snRNA import into nucleus"/>
    <property type="evidence" value="ECO:0007669"/>
    <property type="project" value="EnsemblFungi"/>
</dbReference>
<dbReference type="GO" id="GO:0006606">
    <property type="term" value="P:protein import into nucleus"/>
    <property type="evidence" value="ECO:0007669"/>
    <property type="project" value="TreeGrafter"/>
</dbReference>
<dbReference type="InterPro" id="IPR016024">
    <property type="entry name" value="ARM-type_fold"/>
</dbReference>
<evidence type="ECO:0000259" key="8">
    <source>
        <dbReference type="PROSITE" id="PS50166"/>
    </source>
</evidence>
<dbReference type="VEuPathDB" id="FungiDB:CTRG_03973"/>
<dbReference type="GO" id="GO:0005829">
    <property type="term" value="C:cytosol"/>
    <property type="evidence" value="ECO:0007669"/>
    <property type="project" value="TreeGrafter"/>
</dbReference>
<dbReference type="SUPFAM" id="SSF48371">
    <property type="entry name" value="ARM repeat"/>
    <property type="match status" value="1"/>
</dbReference>
<dbReference type="AlphaFoldDB" id="C5MCM2"/>
<dbReference type="PANTHER" id="PTHR10997">
    <property type="entry name" value="IMPORTIN-7, 8, 11"/>
    <property type="match status" value="1"/>
</dbReference>
<proteinExistence type="inferred from homology"/>
<dbReference type="SMART" id="SM00913">
    <property type="entry name" value="IBN_N"/>
    <property type="match status" value="1"/>
</dbReference>
<evidence type="ECO:0000313" key="9">
    <source>
        <dbReference type="EMBL" id="EER32302.1"/>
    </source>
</evidence>
<keyword evidence="6" id="KW-0653">Protein transport</keyword>
<dbReference type="STRING" id="294747.C5MCM2"/>
<dbReference type="InterPro" id="IPR013713">
    <property type="entry name" value="XPO2_central"/>
</dbReference>
<dbReference type="Pfam" id="PF08506">
    <property type="entry name" value="Cse1"/>
    <property type="match status" value="1"/>
</dbReference>
<evidence type="ECO:0000256" key="4">
    <source>
        <dbReference type="ARBA" id="ARBA00022448"/>
    </source>
</evidence>
<keyword evidence="4" id="KW-0813">Transport</keyword>
<evidence type="ECO:0000256" key="1">
    <source>
        <dbReference type="ARBA" id="ARBA00004123"/>
    </source>
</evidence>
<dbReference type="Pfam" id="PF03810">
    <property type="entry name" value="IBN_N"/>
    <property type="match status" value="1"/>
</dbReference>
<dbReference type="GO" id="GO:0006611">
    <property type="term" value="P:protein export from nucleus"/>
    <property type="evidence" value="ECO:0007669"/>
    <property type="project" value="EnsemblFungi"/>
</dbReference>
<evidence type="ECO:0000256" key="2">
    <source>
        <dbReference type="ARBA" id="ARBA00004496"/>
    </source>
</evidence>
<accession>C5MCM2</accession>
<dbReference type="Proteomes" id="UP000002037">
    <property type="component" value="Unassembled WGS sequence"/>
</dbReference>
<dbReference type="InterPro" id="IPR005043">
    <property type="entry name" value="XPO2_C"/>
</dbReference>
<dbReference type="OrthoDB" id="3268246at2759"/>
<dbReference type="GO" id="GO:0034399">
    <property type="term" value="C:nuclear periphery"/>
    <property type="evidence" value="ECO:0007669"/>
    <property type="project" value="EnsemblFungi"/>
</dbReference>
<keyword evidence="10" id="KW-1185">Reference proteome</keyword>
<organism evidence="9 10">
    <name type="scientific">Candida tropicalis (strain ATCC MYA-3404 / T1)</name>
    <name type="common">Yeast</name>
    <dbReference type="NCBI Taxonomy" id="294747"/>
    <lineage>
        <taxon>Eukaryota</taxon>
        <taxon>Fungi</taxon>
        <taxon>Dikarya</taxon>
        <taxon>Ascomycota</taxon>
        <taxon>Saccharomycotina</taxon>
        <taxon>Pichiomycetes</taxon>
        <taxon>Debaryomycetaceae</taxon>
        <taxon>Candida/Lodderomyces clade</taxon>
        <taxon>Candida</taxon>
    </lineage>
</organism>
<dbReference type="RefSeq" id="XP_002549676.1">
    <property type="nucleotide sequence ID" value="XM_002549630.1"/>
</dbReference>
<dbReference type="PANTHER" id="PTHR10997:SF8">
    <property type="entry name" value="EXPORTIN-2"/>
    <property type="match status" value="1"/>
</dbReference>
<dbReference type="KEGG" id="ctp:CTRG_03973"/>
<evidence type="ECO:0000256" key="3">
    <source>
        <dbReference type="ARBA" id="ARBA00008669"/>
    </source>
</evidence>
<gene>
    <name evidence="9" type="ORF">CTRG_03973</name>
</gene>
<protein>
    <recommendedName>
        <fullName evidence="8">Importin N-terminal domain-containing protein</fullName>
    </recommendedName>
</protein>
<evidence type="ECO:0000313" key="10">
    <source>
        <dbReference type="Proteomes" id="UP000002037"/>
    </source>
</evidence>
<keyword evidence="7" id="KW-0539">Nucleus</keyword>
<comment type="subcellular location">
    <subcellularLocation>
        <location evidence="2">Cytoplasm</location>
    </subcellularLocation>
    <subcellularLocation>
        <location evidence="1">Nucleus</location>
    </subcellularLocation>
</comment>
<name>C5MCM2_CANTT</name>
<dbReference type="GO" id="GO:0005049">
    <property type="term" value="F:nuclear export signal receptor activity"/>
    <property type="evidence" value="ECO:0007669"/>
    <property type="project" value="EnsemblFungi"/>
</dbReference>
<dbReference type="PROSITE" id="PS50166">
    <property type="entry name" value="IMPORTIN_B_NT"/>
    <property type="match status" value="1"/>
</dbReference>
<dbReference type="Gene3D" id="1.25.10.10">
    <property type="entry name" value="Leucine-rich Repeat Variant"/>
    <property type="match status" value="1"/>
</dbReference>